<dbReference type="InterPro" id="IPR036097">
    <property type="entry name" value="HisK_dim/P_sf"/>
</dbReference>
<dbReference type="Gene3D" id="1.10.287.130">
    <property type="match status" value="1"/>
</dbReference>
<comment type="caution">
    <text evidence="11">The sequence shown here is derived from an EMBL/GenBank/DDBJ whole genome shotgun (WGS) entry which is preliminary data.</text>
</comment>
<dbReference type="EMBL" id="JAAIKR010000001">
    <property type="protein sequence ID" value="MBR9726964.1"/>
    <property type="molecule type" value="Genomic_DNA"/>
</dbReference>
<accession>A0ABS5HYW3</accession>
<evidence type="ECO:0000313" key="11">
    <source>
        <dbReference type="EMBL" id="MBR9726964.1"/>
    </source>
</evidence>
<dbReference type="InterPro" id="IPR003594">
    <property type="entry name" value="HATPase_dom"/>
</dbReference>
<dbReference type="Pfam" id="PF00512">
    <property type="entry name" value="HisKA"/>
    <property type="match status" value="1"/>
</dbReference>
<evidence type="ECO:0000256" key="6">
    <source>
        <dbReference type="ARBA" id="ARBA00022777"/>
    </source>
</evidence>
<evidence type="ECO:0000256" key="8">
    <source>
        <dbReference type="SAM" id="Phobius"/>
    </source>
</evidence>
<evidence type="ECO:0000256" key="7">
    <source>
        <dbReference type="SAM" id="Coils"/>
    </source>
</evidence>
<dbReference type="Gene3D" id="6.10.340.10">
    <property type="match status" value="1"/>
</dbReference>
<keyword evidence="8" id="KW-0472">Membrane</keyword>
<dbReference type="PANTHER" id="PTHR43065">
    <property type="entry name" value="SENSOR HISTIDINE KINASE"/>
    <property type="match status" value="1"/>
</dbReference>
<evidence type="ECO:0000256" key="5">
    <source>
        <dbReference type="ARBA" id="ARBA00022679"/>
    </source>
</evidence>
<dbReference type="InterPro" id="IPR005467">
    <property type="entry name" value="His_kinase_dom"/>
</dbReference>
<feature type="transmembrane region" description="Helical" evidence="8">
    <location>
        <begin position="6"/>
        <end position="27"/>
    </location>
</feature>
<feature type="domain" description="Histidine kinase" evidence="9">
    <location>
        <begin position="278"/>
        <end position="488"/>
    </location>
</feature>
<evidence type="ECO:0000256" key="1">
    <source>
        <dbReference type="ARBA" id="ARBA00000085"/>
    </source>
</evidence>
<keyword evidence="8" id="KW-0812">Transmembrane</keyword>
<dbReference type="CDD" id="cd00082">
    <property type="entry name" value="HisKA"/>
    <property type="match status" value="1"/>
</dbReference>
<dbReference type="PANTHER" id="PTHR43065:SF50">
    <property type="entry name" value="HISTIDINE KINASE"/>
    <property type="match status" value="1"/>
</dbReference>
<dbReference type="EC" id="2.7.13.3" evidence="3"/>
<dbReference type="InterPro" id="IPR003661">
    <property type="entry name" value="HisK_dim/P_dom"/>
</dbReference>
<comment type="subcellular location">
    <subcellularLocation>
        <location evidence="2">Membrane</location>
    </subcellularLocation>
</comment>
<evidence type="ECO:0000256" key="3">
    <source>
        <dbReference type="ARBA" id="ARBA00012438"/>
    </source>
</evidence>
<evidence type="ECO:0000259" key="9">
    <source>
        <dbReference type="PROSITE" id="PS50109"/>
    </source>
</evidence>
<reference evidence="11 12" key="1">
    <citation type="submission" date="2020-02" db="EMBL/GenBank/DDBJ databases">
        <title>Shewanella WXL01 sp. nov., a marine bacterium isolated from green algae in Luhuitou Fringing Reef (Northern South China Sea).</title>
        <authorList>
            <person name="Wang X."/>
        </authorList>
    </citation>
    <scope>NUCLEOTIDE SEQUENCE [LARGE SCALE GENOMIC DNA]</scope>
    <source>
        <strain evidence="11 12">MCCC 1A01895</strain>
    </source>
</reference>
<dbReference type="SUPFAM" id="SSF55874">
    <property type="entry name" value="ATPase domain of HSP90 chaperone/DNA topoisomerase II/histidine kinase"/>
    <property type="match status" value="1"/>
</dbReference>
<evidence type="ECO:0000256" key="2">
    <source>
        <dbReference type="ARBA" id="ARBA00004370"/>
    </source>
</evidence>
<comment type="catalytic activity">
    <reaction evidence="1">
        <text>ATP + protein L-histidine = ADP + protein N-phospho-L-histidine.</text>
        <dbReference type="EC" id="2.7.13.3"/>
    </reaction>
</comment>
<dbReference type="Gene3D" id="3.30.565.10">
    <property type="entry name" value="Histidine kinase-like ATPase, C-terminal domain"/>
    <property type="match status" value="1"/>
</dbReference>
<dbReference type="SUPFAM" id="SSF47384">
    <property type="entry name" value="Homodimeric domain of signal transducing histidine kinase"/>
    <property type="match status" value="1"/>
</dbReference>
<evidence type="ECO:0000259" key="10">
    <source>
        <dbReference type="PROSITE" id="PS50885"/>
    </source>
</evidence>
<dbReference type="PRINTS" id="PR00344">
    <property type="entry name" value="BCTRLSENSOR"/>
</dbReference>
<sequence length="489" mass="55211">MSSLKGTLFFCMLSVLLTLTITGIFTLKLNQELTELRRQIATSSIISHQSFDLIILTYDYTHSASLRAEKQWNHTQQDLINYVEAHPNSLFTQLKDLIGLSKTQMQNFQRLSNQSRRTSITPVALISTLHLLSNSAQNISEKIQVQLTNKVKEIYFTLTVTAILLFIFLFILMAMVSLRVSYPLRALRLHFQHVGKGDLSKPIFINGFEELVLLGKSADEMRIDLQETTVSKNALLAEIKERMKTEQQNLQLFEQLKNSQNQVISMEKQSTIGTLVGGVAHEINNPIMAMFSYLEYINNHNKNQQINDKLQKLESLLTRVQRIANGLLVFSRKKSSSRKRCHLHDTILRVNHLFQTSINGTAIDYHYQNDLTQLQVAISEDHLEQILLNILINASHAVANVAAPTISLQVKQQGKSCIITITDNGAGIPPDIQFKIFDPFFTTKDVGQGTGLGLSISNTLINNANGEIHVESKMNNYTSFIIELGIENE</sequence>
<organism evidence="11 12">
    <name type="scientific">Shewanella intestini</name>
    <dbReference type="NCBI Taxonomy" id="2017544"/>
    <lineage>
        <taxon>Bacteria</taxon>
        <taxon>Pseudomonadati</taxon>
        <taxon>Pseudomonadota</taxon>
        <taxon>Gammaproteobacteria</taxon>
        <taxon>Alteromonadales</taxon>
        <taxon>Shewanellaceae</taxon>
        <taxon>Shewanella</taxon>
    </lineage>
</organism>
<keyword evidence="6" id="KW-0418">Kinase</keyword>
<dbReference type="RefSeq" id="WP_153660441.1">
    <property type="nucleotide sequence ID" value="NZ_JAAIKR010000001.1"/>
</dbReference>
<dbReference type="Proteomes" id="UP000811844">
    <property type="component" value="Unassembled WGS sequence"/>
</dbReference>
<protein>
    <recommendedName>
        <fullName evidence="3">histidine kinase</fullName>
        <ecNumber evidence="3">2.7.13.3</ecNumber>
    </recommendedName>
</protein>
<evidence type="ECO:0000313" key="12">
    <source>
        <dbReference type="Proteomes" id="UP000811844"/>
    </source>
</evidence>
<dbReference type="InterPro" id="IPR003660">
    <property type="entry name" value="HAMP_dom"/>
</dbReference>
<gene>
    <name evidence="11" type="ORF">G3R48_03015</name>
</gene>
<dbReference type="PROSITE" id="PS50885">
    <property type="entry name" value="HAMP"/>
    <property type="match status" value="1"/>
</dbReference>
<dbReference type="InterPro" id="IPR004358">
    <property type="entry name" value="Sig_transdc_His_kin-like_C"/>
</dbReference>
<feature type="transmembrane region" description="Helical" evidence="8">
    <location>
        <begin position="154"/>
        <end position="178"/>
    </location>
</feature>
<evidence type="ECO:0000256" key="4">
    <source>
        <dbReference type="ARBA" id="ARBA00022553"/>
    </source>
</evidence>
<keyword evidence="4" id="KW-0597">Phosphoprotein</keyword>
<feature type="coiled-coil region" evidence="7">
    <location>
        <begin position="236"/>
        <end position="269"/>
    </location>
</feature>
<keyword evidence="12" id="KW-1185">Reference proteome</keyword>
<keyword evidence="7" id="KW-0175">Coiled coil</keyword>
<proteinExistence type="predicted"/>
<dbReference type="PROSITE" id="PS50109">
    <property type="entry name" value="HIS_KIN"/>
    <property type="match status" value="1"/>
</dbReference>
<feature type="domain" description="HAMP" evidence="10">
    <location>
        <begin position="178"/>
        <end position="230"/>
    </location>
</feature>
<keyword evidence="8" id="KW-1133">Transmembrane helix</keyword>
<dbReference type="Pfam" id="PF02518">
    <property type="entry name" value="HATPase_c"/>
    <property type="match status" value="1"/>
</dbReference>
<dbReference type="InterPro" id="IPR036890">
    <property type="entry name" value="HATPase_C_sf"/>
</dbReference>
<keyword evidence="5" id="KW-0808">Transferase</keyword>
<dbReference type="SMART" id="SM00387">
    <property type="entry name" value="HATPase_c"/>
    <property type="match status" value="1"/>
</dbReference>
<dbReference type="SMART" id="SM00388">
    <property type="entry name" value="HisKA"/>
    <property type="match status" value="1"/>
</dbReference>
<name>A0ABS5HYW3_9GAMM</name>